<gene>
    <name evidence="8" type="ORF">I6N98_09355</name>
</gene>
<keyword evidence="4" id="KW-0223">Dioxygenase</keyword>
<proteinExistence type="predicted"/>
<dbReference type="Proteomes" id="UP000596063">
    <property type="component" value="Chromosome"/>
</dbReference>
<dbReference type="InterPro" id="IPR005123">
    <property type="entry name" value="Oxoglu/Fe-dep_dioxygenase_dom"/>
</dbReference>
<dbReference type="PANTHER" id="PTHR10869:SF247">
    <property type="entry name" value="FE2OG DIOXYGENASE DOMAIN-CONTAINING PROTEIN"/>
    <property type="match status" value="1"/>
</dbReference>
<organism evidence="8 9">
    <name type="scientific">Spongiibacter nanhainus</name>
    <dbReference type="NCBI Taxonomy" id="2794344"/>
    <lineage>
        <taxon>Bacteria</taxon>
        <taxon>Pseudomonadati</taxon>
        <taxon>Pseudomonadota</taxon>
        <taxon>Gammaproteobacteria</taxon>
        <taxon>Cellvibrionales</taxon>
        <taxon>Spongiibacteraceae</taxon>
        <taxon>Spongiibacter</taxon>
    </lineage>
</organism>
<dbReference type="KEGG" id="snan:I6N98_09355"/>
<evidence type="ECO:0000259" key="7">
    <source>
        <dbReference type="PROSITE" id="PS51471"/>
    </source>
</evidence>
<evidence type="ECO:0000313" key="9">
    <source>
        <dbReference type="Proteomes" id="UP000596063"/>
    </source>
</evidence>
<keyword evidence="5" id="KW-0560">Oxidoreductase</keyword>
<dbReference type="RefSeq" id="WP_198568133.1">
    <property type="nucleotide sequence ID" value="NZ_CP066167.1"/>
</dbReference>
<dbReference type="Pfam" id="PF13640">
    <property type="entry name" value="2OG-FeII_Oxy_3"/>
    <property type="match status" value="1"/>
</dbReference>
<dbReference type="InterPro" id="IPR044862">
    <property type="entry name" value="Pro_4_hyd_alph_FE2OG_OXY"/>
</dbReference>
<dbReference type="PANTHER" id="PTHR10869">
    <property type="entry name" value="PROLYL 4-HYDROXYLASE ALPHA SUBUNIT"/>
    <property type="match status" value="1"/>
</dbReference>
<sequence length="251" mass="28060">MTAHTLPSFYVVAREPGAEHPSLPTWACDAANPAQLAADQKLDPGLRRDIDAVPGAFQLLNVLSPTECEALINLSEKLGYLPDAAVSLPRDIRHNDNVVWISDEYTDQILWRRIADAVCADLRPYHPHRPLGINARFRFYRYNTGDFFKPHTDGAWSGSRVVNGELHNNAYPDRFSQMTLLLFLNDDFEGGATRFLVRDACNGGKRIDVRTPAGGALCFPHGMHPLHCVHSSEPIIEGVKYIIRSDILFDI</sequence>
<keyword evidence="2" id="KW-0479">Metal-binding</keyword>
<evidence type="ECO:0000256" key="3">
    <source>
        <dbReference type="ARBA" id="ARBA00022896"/>
    </source>
</evidence>
<evidence type="ECO:0000256" key="6">
    <source>
        <dbReference type="ARBA" id="ARBA00023004"/>
    </source>
</evidence>
<dbReference type="GO" id="GO:0004656">
    <property type="term" value="F:procollagen-proline 4-dioxygenase activity"/>
    <property type="evidence" value="ECO:0007669"/>
    <property type="project" value="TreeGrafter"/>
</dbReference>
<protein>
    <submittedName>
        <fullName evidence="8">2OG-Fe(II) oxygenase</fullName>
    </submittedName>
</protein>
<evidence type="ECO:0000256" key="5">
    <source>
        <dbReference type="ARBA" id="ARBA00023002"/>
    </source>
</evidence>
<evidence type="ECO:0000256" key="2">
    <source>
        <dbReference type="ARBA" id="ARBA00022723"/>
    </source>
</evidence>
<feature type="domain" description="Fe2OG dioxygenase" evidence="7">
    <location>
        <begin position="126"/>
        <end position="251"/>
    </location>
</feature>
<evidence type="ECO:0000256" key="4">
    <source>
        <dbReference type="ARBA" id="ARBA00022964"/>
    </source>
</evidence>
<dbReference type="PROSITE" id="PS51471">
    <property type="entry name" value="FE2OG_OXY"/>
    <property type="match status" value="1"/>
</dbReference>
<accession>A0A7T4UP35</accession>
<dbReference type="GO" id="GO:0031418">
    <property type="term" value="F:L-ascorbic acid binding"/>
    <property type="evidence" value="ECO:0007669"/>
    <property type="project" value="UniProtKB-KW"/>
</dbReference>
<dbReference type="SMART" id="SM00702">
    <property type="entry name" value="P4Hc"/>
    <property type="match status" value="1"/>
</dbReference>
<keyword evidence="3" id="KW-0847">Vitamin C</keyword>
<keyword evidence="6" id="KW-0408">Iron</keyword>
<dbReference type="EMBL" id="CP066167">
    <property type="protein sequence ID" value="QQD16613.1"/>
    <property type="molecule type" value="Genomic_DNA"/>
</dbReference>
<dbReference type="InterPro" id="IPR006620">
    <property type="entry name" value="Pro_4_hyd_alph"/>
</dbReference>
<comment type="cofactor">
    <cofactor evidence="1">
        <name>L-ascorbate</name>
        <dbReference type="ChEBI" id="CHEBI:38290"/>
    </cofactor>
</comment>
<evidence type="ECO:0000313" key="8">
    <source>
        <dbReference type="EMBL" id="QQD16613.1"/>
    </source>
</evidence>
<keyword evidence="9" id="KW-1185">Reference proteome</keyword>
<dbReference type="InterPro" id="IPR045054">
    <property type="entry name" value="P4HA-like"/>
</dbReference>
<dbReference type="GO" id="GO:0005506">
    <property type="term" value="F:iron ion binding"/>
    <property type="evidence" value="ECO:0007669"/>
    <property type="project" value="InterPro"/>
</dbReference>
<dbReference type="Gene3D" id="2.60.120.620">
    <property type="entry name" value="q2cbj1_9rhob like domain"/>
    <property type="match status" value="1"/>
</dbReference>
<reference evidence="8 9" key="1">
    <citation type="submission" date="2020-12" db="EMBL/GenBank/DDBJ databases">
        <authorList>
            <person name="Shan Y."/>
        </authorList>
    </citation>
    <scope>NUCLEOTIDE SEQUENCE [LARGE SCALE GENOMIC DNA]</scope>
    <source>
        <strain evidence="9">csc3.9</strain>
    </source>
</reference>
<evidence type="ECO:0000256" key="1">
    <source>
        <dbReference type="ARBA" id="ARBA00001961"/>
    </source>
</evidence>
<name>A0A7T4UP35_9GAMM</name>
<dbReference type="AlphaFoldDB" id="A0A7T4UP35"/>